<comment type="caution">
    <text evidence="1">The sequence shown here is derived from an EMBL/GenBank/DDBJ whole genome shotgun (WGS) entry which is preliminary data.</text>
</comment>
<evidence type="ECO:0000313" key="1">
    <source>
        <dbReference type="EMBL" id="CAE6345045.1"/>
    </source>
</evidence>
<dbReference type="AlphaFoldDB" id="A0A8H2WA56"/>
<gene>
    <name evidence="1" type="ORF">RDB_LOCUS6516</name>
</gene>
<sequence>MQTLKPDRTGLVHPQSLNPLLLPEIAQWIYRLSTKKDGYHLARVCSHLFNSLISLVWEDVNGVEQLLSLVAGIEMSVDTTDNIHIYMTRESVTDEDLKRFRFYAPFVKRLDLFNIEKYFRYRIRGWKQLLAGLGNNPLLPNLRSLSLNTRPTVTVFEQQAWFMLLISPSLLELNLITTSINPADLNSSVAQLFFESLSTTLMGRTDSSSSPPPNQTTLIRTGSKDLEDISWFTTLRDLGNLSKLTISISALGAGGLSIISLLPRLEYLELDYDIDHTGEPTSLCASSNLSDVSFPRLSHFGLTNLPSTQSFDELWSIKPLVSHLKSATLYFSKYRWMGVLTHEQIMADFIIPISETSPDISDLAIHPPEYEWNEEESSAPMFGLLSRLPLTGLWFAPIISLHISIPHHIGQYPLLRRLELTTSWVEITDVKSLAIVFPNLEYLGMQITIYPEDFQGTQIKYVSSRPIVLSVLSVFLEEDPFGDRTTVGNKLARLVSNATSEFITETGRGKFSFLHTLWPKAQYLTNENNVLRYKFTPCWATTQFLG</sequence>
<accession>A0A8H2WA56</accession>
<organism evidence="1 2">
    <name type="scientific">Rhizoctonia solani</name>
    <dbReference type="NCBI Taxonomy" id="456999"/>
    <lineage>
        <taxon>Eukaryota</taxon>
        <taxon>Fungi</taxon>
        <taxon>Dikarya</taxon>
        <taxon>Basidiomycota</taxon>
        <taxon>Agaricomycotina</taxon>
        <taxon>Agaricomycetes</taxon>
        <taxon>Cantharellales</taxon>
        <taxon>Ceratobasidiaceae</taxon>
        <taxon>Rhizoctonia</taxon>
    </lineage>
</organism>
<dbReference type="Gene3D" id="3.80.10.10">
    <property type="entry name" value="Ribonuclease Inhibitor"/>
    <property type="match status" value="1"/>
</dbReference>
<evidence type="ECO:0008006" key="3">
    <source>
        <dbReference type="Google" id="ProtNLM"/>
    </source>
</evidence>
<dbReference type="SUPFAM" id="SSF52047">
    <property type="entry name" value="RNI-like"/>
    <property type="match status" value="1"/>
</dbReference>
<name>A0A8H2WA56_9AGAM</name>
<dbReference type="Proteomes" id="UP000663846">
    <property type="component" value="Unassembled WGS sequence"/>
</dbReference>
<protein>
    <recommendedName>
        <fullName evidence="3">F-box domain-containing protein</fullName>
    </recommendedName>
</protein>
<dbReference type="EMBL" id="CAJMWS010000034">
    <property type="protein sequence ID" value="CAE6345045.1"/>
    <property type="molecule type" value="Genomic_DNA"/>
</dbReference>
<reference evidence="1" key="1">
    <citation type="submission" date="2021-01" db="EMBL/GenBank/DDBJ databases">
        <authorList>
            <person name="Kaushik A."/>
        </authorList>
    </citation>
    <scope>NUCLEOTIDE SEQUENCE</scope>
    <source>
        <strain evidence="1">AG1-1C</strain>
    </source>
</reference>
<proteinExistence type="predicted"/>
<dbReference type="InterPro" id="IPR032675">
    <property type="entry name" value="LRR_dom_sf"/>
</dbReference>
<evidence type="ECO:0000313" key="2">
    <source>
        <dbReference type="Proteomes" id="UP000663846"/>
    </source>
</evidence>